<name>A0A0P9VK02_PSEA0</name>
<evidence type="ECO:0000313" key="2">
    <source>
        <dbReference type="Proteomes" id="UP000050469"/>
    </source>
</evidence>
<sequence>MRRPTPTQEGAVMPRTLIRKNPSNFKTLPLFVEATPEGLSYQSIGMPMNFAQTLQRRRKIDVPDTERFSTELANLGVSVRLTVSWQNRDYWVLVRQRRQDRGDVVLKLISGYVPAHELTLPLHTAIQEVAEECMIETPQGWLSGLFKETWLPAPYAAALHYREAMPFRLSPLSGAARPVRSGSLTLLERPRAYVHLPTASLQLIYDMRLEIPKEARPVSLFHVDEVLENDQLVARLNRSKPDLYLMPLENGVPLPELYTLKRDKLIPAGTRGLYLAESFAAQDGWIVREERIRWKDWLRQQGMAPPAKKSGLKRLTGKARELLHAMSGKL</sequence>
<proteinExistence type="predicted"/>
<accession>A0A0P9VK02</accession>
<organism evidence="1 2">
    <name type="scientific">Pseudomonas amygdali pv. photiniae</name>
    <dbReference type="NCBI Taxonomy" id="251724"/>
    <lineage>
        <taxon>Bacteria</taxon>
        <taxon>Pseudomonadati</taxon>
        <taxon>Pseudomonadota</taxon>
        <taxon>Gammaproteobacteria</taxon>
        <taxon>Pseudomonadales</taxon>
        <taxon>Pseudomonadaceae</taxon>
        <taxon>Pseudomonas</taxon>
        <taxon>Pseudomonas amygdali</taxon>
    </lineage>
</organism>
<dbReference type="AlphaFoldDB" id="A0A0P9VK02"/>
<evidence type="ECO:0008006" key="3">
    <source>
        <dbReference type="Google" id="ProtNLM"/>
    </source>
</evidence>
<dbReference type="Proteomes" id="UP000050469">
    <property type="component" value="Unassembled WGS sequence"/>
</dbReference>
<dbReference type="PATRIC" id="fig|251724.3.peg.585"/>
<gene>
    <name evidence="1" type="ORF">ALO53_04490</name>
</gene>
<protein>
    <recommendedName>
        <fullName evidence="3">Metal ABC transporter ATPase</fullName>
    </recommendedName>
</protein>
<dbReference type="EMBL" id="LJQO01000304">
    <property type="protein sequence ID" value="KPX70099.1"/>
    <property type="molecule type" value="Genomic_DNA"/>
</dbReference>
<reference evidence="1 2" key="1">
    <citation type="submission" date="2015-09" db="EMBL/GenBank/DDBJ databases">
        <title>Genome announcement of multiple Pseudomonas syringae strains.</title>
        <authorList>
            <person name="Thakur S."/>
            <person name="Wang P.W."/>
            <person name="Gong Y."/>
            <person name="Weir B.S."/>
            <person name="Guttman D.S."/>
        </authorList>
    </citation>
    <scope>NUCLEOTIDE SEQUENCE [LARGE SCALE GENOMIC DNA]</scope>
    <source>
        <strain evidence="1 2">ICMP7840</strain>
    </source>
</reference>
<evidence type="ECO:0000313" key="1">
    <source>
        <dbReference type="EMBL" id="KPX70099.1"/>
    </source>
</evidence>
<comment type="caution">
    <text evidence="1">The sequence shown here is derived from an EMBL/GenBank/DDBJ whole genome shotgun (WGS) entry which is preliminary data.</text>
</comment>